<sequence>MARQLSASAALLLIAFMFISGAIAEDILFSGESLNANEFIETGPYRFIMQTDCNLVLYVNRTRALWNSRTNGRGTSCRATMQNNGNLVVLSGTGDVVWSSGSARGPNNYRLIIQGDGNVVIYGAALWATNTVQSSRKRLL</sequence>
<dbReference type="SMART" id="SM00108">
    <property type="entry name" value="B_lectin"/>
    <property type="match status" value="1"/>
</dbReference>
<dbReference type="EMBL" id="JABWDY010034205">
    <property type="protein sequence ID" value="KAF5182869.1"/>
    <property type="molecule type" value="Genomic_DNA"/>
</dbReference>
<evidence type="ECO:0000313" key="4">
    <source>
        <dbReference type="Proteomes" id="UP000554482"/>
    </source>
</evidence>
<evidence type="ECO:0000259" key="2">
    <source>
        <dbReference type="PROSITE" id="PS50927"/>
    </source>
</evidence>
<keyword evidence="4" id="KW-1185">Reference proteome</keyword>
<accession>A0A7J6VCM7</accession>
<name>A0A7J6VCM7_THATH</name>
<dbReference type="PROSITE" id="PS50927">
    <property type="entry name" value="BULB_LECTIN"/>
    <property type="match status" value="1"/>
</dbReference>
<dbReference type="SUPFAM" id="SSF51110">
    <property type="entry name" value="alpha-D-mannose-specific plant lectins"/>
    <property type="match status" value="1"/>
</dbReference>
<gene>
    <name evidence="3" type="ORF">FRX31_027551</name>
</gene>
<comment type="caution">
    <text evidence="3">The sequence shown here is derived from an EMBL/GenBank/DDBJ whole genome shotgun (WGS) entry which is preliminary data.</text>
</comment>
<dbReference type="CDD" id="cd00028">
    <property type="entry name" value="B_lectin"/>
    <property type="match status" value="1"/>
</dbReference>
<dbReference type="GO" id="GO:0030246">
    <property type="term" value="F:carbohydrate binding"/>
    <property type="evidence" value="ECO:0007669"/>
    <property type="project" value="UniProtKB-KW"/>
</dbReference>
<keyword evidence="3" id="KW-0430">Lectin</keyword>
<evidence type="ECO:0000313" key="3">
    <source>
        <dbReference type="EMBL" id="KAF5182869.1"/>
    </source>
</evidence>
<dbReference type="InterPro" id="IPR036426">
    <property type="entry name" value="Bulb-type_lectin_dom_sf"/>
</dbReference>
<reference evidence="3 4" key="1">
    <citation type="submission" date="2020-06" db="EMBL/GenBank/DDBJ databases">
        <title>Transcriptomic and genomic resources for Thalictrum thalictroides and T. hernandezii: Facilitating candidate gene discovery in an emerging model plant lineage.</title>
        <authorList>
            <person name="Arias T."/>
            <person name="Riano-Pachon D.M."/>
            <person name="Di Stilio V.S."/>
        </authorList>
    </citation>
    <scope>NUCLEOTIDE SEQUENCE [LARGE SCALE GENOMIC DNA]</scope>
    <source>
        <strain evidence="4">cv. WT478/WT964</strain>
        <tissue evidence="3">Leaves</tissue>
    </source>
</reference>
<dbReference type="InterPro" id="IPR001480">
    <property type="entry name" value="Bulb-type_lectin_dom"/>
</dbReference>
<evidence type="ECO:0000256" key="1">
    <source>
        <dbReference type="SAM" id="SignalP"/>
    </source>
</evidence>
<dbReference type="OrthoDB" id="758731at2759"/>
<feature type="domain" description="Bulb-type lectin" evidence="2">
    <location>
        <begin position="25"/>
        <end position="134"/>
    </location>
</feature>
<dbReference type="Gene3D" id="2.90.10.10">
    <property type="entry name" value="Bulb-type lectin domain"/>
    <property type="match status" value="1"/>
</dbReference>
<dbReference type="Proteomes" id="UP000554482">
    <property type="component" value="Unassembled WGS sequence"/>
</dbReference>
<organism evidence="3 4">
    <name type="scientific">Thalictrum thalictroides</name>
    <name type="common">Rue-anemone</name>
    <name type="synonym">Anemone thalictroides</name>
    <dbReference type="NCBI Taxonomy" id="46969"/>
    <lineage>
        <taxon>Eukaryota</taxon>
        <taxon>Viridiplantae</taxon>
        <taxon>Streptophyta</taxon>
        <taxon>Embryophyta</taxon>
        <taxon>Tracheophyta</taxon>
        <taxon>Spermatophyta</taxon>
        <taxon>Magnoliopsida</taxon>
        <taxon>Ranunculales</taxon>
        <taxon>Ranunculaceae</taxon>
        <taxon>Thalictroideae</taxon>
        <taxon>Thalictrum</taxon>
    </lineage>
</organism>
<proteinExistence type="predicted"/>
<feature type="signal peptide" evidence="1">
    <location>
        <begin position="1"/>
        <end position="24"/>
    </location>
</feature>
<protein>
    <submittedName>
        <fullName evidence="3">Mannose-binding lectin</fullName>
    </submittedName>
</protein>
<dbReference type="AlphaFoldDB" id="A0A7J6VCM7"/>
<keyword evidence="1" id="KW-0732">Signal</keyword>
<feature type="chain" id="PRO_5029856786" evidence="1">
    <location>
        <begin position="25"/>
        <end position="140"/>
    </location>
</feature>